<keyword evidence="2" id="KW-0805">Transcription regulation</keyword>
<dbReference type="CDD" id="cd00167">
    <property type="entry name" value="SANT"/>
    <property type="match status" value="1"/>
</dbReference>
<evidence type="ECO:0000256" key="2">
    <source>
        <dbReference type="ARBA" id="ARBA00023015"/>
    </source>
</evidence>
<dbReference type="PROSITE" id="PS51294">
    <property type="entry name" value="HTH_MYB"/>
    <property type="match status" value="1"/>
</dbReference>
<evidence type="ECO:0000256" key="1">
    <source>
        <dbReference type="ARBA" id="ARBA00022737"/>
    </source>
</evidence>
<dbReference type="AlphaFoldDB" id="A0AA41SJN9"/>
<dbReference type="InterPro" id="IPR001005">
    <property type="entry name" value="SANT/Myb"/>
</dbReference>
<dbReference type="PROSITE" id="PS50090">
    <property type="entry name" value="MYB_LIKE"/>
    <property type="match status" value="1"/>
</dbReference>
<keyword evidence="3" id="KW-0238">DNA-binding</keyword>
<evidence type="ECO:0000313" key="8">
    <source>
        <dbReference type="Proteomes" id="UP001177140"/>
    </source>
</evidence>
<keyword evidence="8" id="KW-1185">Reference proteome</keyword>
<proteinExistence type="predicted"/>
<keyword evidence="4" id="KW-0804">Transcription</keyword>
<comment type="caution">
    <text evidence="7">The sequence shown here is derived from an EMBL/GenBank/DDBJ whole genome shotgun (WGS) entry which is preliminary data.</text>
</comment>
<dbReference type="EMBL" id="JAJJMA010164817">
    <property type="protein sequence ID" value="MCL7036150.1"/>
    <property type="molecule type" value="Genomic_DNA"/>
</dbReference>
<name>A0AA41SJN9_PAPNU</name>
<reference evidence="7" key="1">
    <citation type="submission" date="2022-03" db="EMBL/GenBank/DDBJ databases">
        <title>A functionally conserved STORR gene fusion in Papaver species that diverged 16.8 million years ago.</title>
        <authorList>
            <person name="Catania T."/>
        </authorList>
    </citation>
    <scope>NUCLEOTIDE SEQUENCE</scope>
    <source>
        <strain evidence="7">S-191538</strain>
    </source>
</reference>
<dbReference type="Pfam" id="PF00249">
    <property type="entry name" value="Myb_DNA-binding"/>
    <property type="match status" value="1"/>
</dbReference>
<sequence length="226" mass="25529">MSFARVVKCLWHCLGCKCLETFKWSSCLKRCGKSCRLRWLNYLRPNLKHGEFTDAEDRIICSLFATIGSRWSIIAAQLPGGTDNDIKNYSTFQIRSFMELLDESINPRLSSNYIMNNIHNTSSTSLVQSNYHCQEQRLIGSIHSNLLMIGTTSGTNDQLSCSSSDGKYENGNSYHFITTSRSNGTTKNGEMMMGTYNYNGGGALVLAEENQKFIFINDHLYLLIPL</sequence>
<evidence type="ECO:0000256" key="3">
    <source>
        <dbReference type="ARBA" id="ARBA00023125"/>
    </source>
</evidence>
<accession>A0AA41SJN9</accession>
<dbReference type="Gene3D" id="1.10.10.60">
    <property type="entry name" value="Homeodomain-like"/>
    <property type="match status" value="2"/>
</dbReference>
<dbReference type="InterPro" id="IPR017930">
    <property type="entry name" value="Myb_dom"/>
</dbReference>
<evidence type="ECO:0000313" key="7">
    <source>
        <dbReference type="EMBL" id="MCL7036150.1"/>
    </source>
</evidence>
<evidence type="ECO:0000259" key="5">
    <source>
        <dbReference type="PROSITE" id="PS50090"/>
    </source>
</evidence>
<dbReference type="SUPFAM" id="SSF46689">
    <property type="entry name" value="Homeodomain-like"/>
    <property type="match status" value="1"/>
</dbReference>
<protein>
    <submittedName>
        <fullName evidence="7">Uncharacterized protein</fullName>
    </submittedName>
</protein>
<dbReference type="SMART" id="SM00717">
    <property type="entry name" value="SANT"/>
    <property type="match status" value="1"/>
</dbReference>
<dbReference type="PANTHER" id="PTHR48000:SF67">
    <property type="entry name" value="MYB-LIKE DNA-BINDING DOMAIN CONTAINING PROTEIN, EXPRESSED"/>
    <property type="match status" value="1"/>
</dbReference>
<evidence type="ECO:0000259" key="6">
    <source>
        <dbReference type="PROSITE" id="PS51294"/>
    </source>
</evidence>
<dbReference type="GO" id="GO:0003677">
    <property type="term" value="F:DNA binding"/>
    <property type="evidence" value="ECO:0007669"/>
    <property type="project" value="UniProtKB-KW"/>
</dbReference>
<feature type="domain" description="Myb-like" evidence="5">
    <location>
        <begin position="44"/>
        <end position="89"/>
    </location>
</feature>
<dbReference type="Proteomes" id="UP001177140">
    <property type="component" value="Unassembled WGS sequence"/>
</dbReference>
<feature type="domain" description="HTH myb-type" evidence="6">
    <location>
        <begin position="44"/>
        <end position="98"/>
    </location>
</feature>
<gene>
    <name evidence="7" type="ORF">MKW94_029813</name>
</gene>
<organism evidence="7 8">
    <name type="scientific">Papaver nudicaule</name>
    <name type="common">Iceland poppy</name>
    <dbReference type="NCBI Taxonomy" id="74823"/>
    <lineage>
        <taxon>Eukaryota</taxon>
        <taxon>Viridiplantae</taxon>
        <taxon>Streptophyta</taxon>
        <taxon>Embryophyta</taxon>
        <taxon>Tracheophyta</taxon>
        <taxon>Spermatophyta</taxon>
        <taxon>Magnoliopsida</taxon>
        <taxon>Ranunculales</taxon>
        <taxon>Papaveraceae</taxon>
        <taxon>Papaveroideae</taxon>
        <taxon>Papaver</taxon>
    </lineage>
</organism>
<dbReference type="PANTHER" id="PTHR48000">
    <property type="entry name" value="OS09G0431300 PROTEIN"/>
    <property type="match status" value="1"/>
</dbReference>
<keyword evidence="1" id="KW-0677">Repeat</keyword>
<dbReference type="InterPro" id="IPR009057">
    <property type="entry name" value="Homeodomain-like_sf"/>
</dbReference>
<evidence type="ECO:0000256" key="4">
    <source>
        <dbReference type="ARBA" id="ARBA00023163"/>
    </source>
</evidence>